<dbReference type="GO" id="GO:0004673">
    <property type="term" value="F:protein histidine kinase activity"/>
    <property type="evidence" value="ECO:0007669"/>
    <property type="project" value="UniProtKB-EC"/>
</dbReference>
<dbReference type="InterPro" id="IPR000700">
    <property type="entry name" value="PAS-assoc_C"/>
</dbReference>
<feature type="domain" description="PAC" evidence="7">
    <location>
        <begin position="148"/>
        <end position="200"/>
    </location>
</feature>
<feature type="compositionally biased region" description="Polar residues" evidence="6">
    <location>
        <begin position="1"/>
        <end position="18"/>
    </location>
</feature>
<evidence type="ECO:0000259" key="7">
    <source>
        <dbReference type="PROSITE" id="PS50113"/>
    </source>
</evidence>
<gene>
    <name evidence="8" type="ORF">CJ301_11800</name>
</gene>
<dbReference type="SMART" id="SM00387">
    <property type="entry name" value="HATPase_c"/>
    <property type="match status" value="1"/>
</dbReference>
<keyword evidence="9" id="KW-1185">Reference proteome</keyword>
<keyword evidence="4" id="KW-0808">Transferase</keyword>
<evidence type="ECO:0000256" key="2">
    <source>
        <dbReference type="ARBA" id="ARBA00012438"/>
    </source>
</evidence>
<sequence>MHAISGSETDAVQMQGSLQPRRASRRRSADRGARRGNLGKRGGLGLHQSMGREGARAGAMEAIETGSFDRTGRHREDAGFLAALDEAPLPMWLSGPDYEGTYFNTAWLDFRGRRLEQEIGGGWLTGIHPDDLPALDGYASALSDGQPFQAEYRLRRHDGAWRWFLDTGKPRLDAQGRLLGYIGSCVDITERRETLQALAHAQDRLELAQEGAALGLYDWDMTAGRVTWSEQMFRLYGLSPDLGAQGDPDTLIAAWMGQLHPEDRARCAADLRECLDSDEMERLTMSFRVMHPETGLRWIEGRGRLARDAQGRPVRLTGVNFDTTEQHRREEARARAAMLLRMSADLADLGSWELDPATRKITACPRAAALFGLPEDEAPWPLAAVLARLAPEDREAMRAQLRAVLEEDAETAGVYRVRDAEGRTRWLSTRGRMVRLFDGSTRLIGALTDVTAERQREAEREAELERRRILLSELNHRMKNNLHLILSMLRLEAHRSGRPECFEAATKRIEAVADLHAQLGFGEDAGRLRFDAYLEEMAEKLRRSALEGTDIALDCTTVPVDLDLGRAVPLGLVVNELVTNALKYAFPANRGRIGLRLETAQDGAIRVIVSDDGIGPGDGAGNDAEAEPASGLGAGLVTGLCAQIGARIESRSLPGMRHEIHLPPQGEAAASPGAA</sequence>
<dbReference type="InterPro" id="IPR035965">
    <property type="entry name" value="PAS-like_dom_sf"/>
</dbReference>
<evidence type="ECO:0000256" key="3">
    <source>
        <dbReference type="ARBA" id="ARBA00022553"/>
    </source>
</evidence>
<evidence type="ECO:0000256" key="1">
    <source>
        <dbReference type="ARBA" id="ARBA00000085"/>
    </source>
</evidence>
<evidence type="ECO:0000256" key="6">
    <source>
        <dbReference type="SAM" id="MobiDB-lite"/>
    </source>
</evidence>
<dbReference type="SUPFAM" id="SSF55874">
    <property type="entry name" value="ATPase domain of HSP90 chaperone/DNA topoisomerase II/histidine kinase"/>
    <property type="match status" value="1"/>
</dbReference>
<dbReference type="PANTHER" id="PTHR43304">
    <property type="entry name" value="PHYTOCHROME-LIKE PROTEIN CPH1"/>
    <property type="match status" value="1"/>
</dbReference>
<dbReference type="OrthoDB" id="9816309at2"/>
<name>A0A2G1MF77_9RHOB</name>
<keyword evidence="3" id="KW-0597">Phosphoprotein</keyword>
<evidence type="ECO:0000256" key="4">
    <source>
        <dbReference type="ARBA" id="ARBA00022679"/>
    </source>
</evidence>
<dbReference type="InterPro" id="IPR052162">
    <property type="entry name" value="Sensor_kinase/Photoreceptor"/>
</dbReference>
<keyword evidence="5" id="KW-0418">Kinase</keyword>
<dbReference type="Proteomes" id="UP000221860">
    <property type="component" value="Unassembled WGS sequence"/>
</dbReference>
<dbReference type="InterPro" id="IPR011495">
    <property type="entry name" value="Sig_transdc_His_kin_sub2_dim/P"/>
</dbReference>
<feature type="region of interest" description="Disordered" evidence="6">
    <location>
        <begin position="1"/>
        <end position="56"/>
    </location>
</feature>
<evidence type="ECO:0000256" key="5">
    <source>
        <dbReference type="ARBA" id="ARBA00022777"/>
    </source>
</evidence>
<dbReference type="Pfam" id="PF07568">
    <property type="entry name" value="HisKA_2"/>
    <property type="match status" value="1"/>
</dbReference>
<dbReference type="Pfam" id="PF02518">
    <property type="entry name" value="HATPase_c"/>
    <property type="match status" value="1"/>
</dbReference>
<dbReference type="Gene3D" id="2.10.70.100">
    <property type="match status" value="1"/>
</dbReference>
<dbReference type="InterPro" id="IPR001610">
    <property type="entry name" value="PAC"/>
</dbReference>
<reference evidence="8 9" key="1">
    <citation type="submission" date="2017-08" db="EMBL/GenBank/DDBJ databases">
        <title>Draft Genome Sequence of Loktanella cinnabarina Strain XM1, Isolated from Coastal Surface Water.</title>
        <authorList>
            <person name="Ma R."/>
            <person name="Wang J."/>
            <person name="Wang Q."/>
            <person name="Ma Z."/>
            <person name="Li J."/>
            <person name="Chen L."/>
        </authorList>
    </citation>
    <scope>NUCLEOTIDE SEQUENCE [LARGE SCALE GENOMIC DNA]</scope>
    <source>
        <strain evidence="8 9">XM1</strain>
    </source>
</reference>
<accession>A0A2G1MF77</accession>
<dbReference type="EC" id="2.7.13.3" evidence="2"/>
<dbReference type="AlphaFoldDB" id="A0A2G1MF77"/>
<dbReference type="Gene3D" id="3.30.565.10">
    <property type="entry name" value="Histidine kinase-like ATPase, C-terminal domain"/>
    <property type="match status" value="1"/>
</dbReference>
<dbReference type="SUPFAM" id="SSF55785">
    <property type="entry name" value="PYP-like sensor domain (PAS domain)"/>
    <property type="match status" value="3"/>
</dbReference>
<dbReference type="InterPro" id="IPR000014">
    <property type="entry name" value="PAS"/>
</dbReference>
<dbReference type="PANTHER" id="PTHR43304:SF1">
    <property type="entry name" value="PAC DOMAIN-CONTAINING PROTEIN"/>
    <property type="match status" value="1"/>
</dbReference>
<evidence type="ECO:0000313" key="8">
    <source>
        <dbReference type="EMBL" id="PHP27391.1"/>
    </source>
</evidence>
<dbReference type="NCBIfam" id="TIGR00229">
    <property type="entry name" value="sensory_box"/>
    <property type="match status" value="1"/>
</dbReference>
<protein>
    <recommendedName>
        <fullName evidence="2">histidine kinase</fullName>
        <ecNumber evidence="2">2.7.13.3</ecNumber>
    </recommendedName>
</protein>
<proteinExistence type="predicted"/>
<dbReference type="CDD" id="cd00130">
    <property type="entry name" value="PAS"/>
    <property type="match status" value="3"/>
</dbReference>
<feature type="domain" description="PAC" evidence="7">
    <location>
        <begin position="283"/>
        <end position="335"/>
    </location>
</feature>
<dbReference type="Pfam" id="PF08447">
    <property type="entry name" value="PAS_3"/>
    <property type="match status" value="3"/>
</dbReference>
<dbReference type="SMART" id="SM00091">
    <property type="entry name" value="PAS"/>
    <property type="match status" value="3"/>
</dbReference>
<dbReference type="PROSITE" id="PS50113">
    <property type="entry name" value="PAC"/>
    <property type="match status" value="2"/>
</dbReference>
<dbReference type="InterPro" id="IPR003594">
    <property type="entry name" value="HATPase_dom"/>
</dbReference>
<dbReference type="Gene3D" id="3.30.450.20">
    <property type="entry name" value="PAS domain"/>
    <property type="match status" value="3"/>
</dbReference>
<dbReference type="SMART" id="SM00086">
    <property type="entry name" value="PAC"/>
    <property type="match status" value="3"/>
</dbReference>
<organism evidence="8 9">
    <name type="scientific">Limimaricola cinnabarinus</name>
    <dbReference type="NCBI Taxonomy" id="1125964"/>
    <lineage>
        <taxon>Bacteria</taxon>
        <taxon>Pseudomonadati</taxon>
        <taxon>Pseudomonadota</taxon>
        <taxon>Alphaproteobacteria</taxon>
        <taxon>Rhodobacterales</taxon>
        <taxon>Paracoccaceae</taxon>
        <taxon>Limimaricola</taxon>
    </lineage>
</organism>
<evidence type="ECO:0000313" key="9">
    <source>
        <dbReference type="Proteomes" id="UP000221860"/>
    </source>
</evidence>
<comment type="catalytic activity">
    <reaction evidence="1">
        <text>ATP + protein L-histidine = ADP + protein N-phospho-L-histidine.</text>
        <dbReference type="EC" id="2.7.13.3"/>
    </reaction>
</comment>
<dbReference type="EMBL" id="NQWH01000016">
    <property type="protein sequence ID" value="PHP27391.1"/>
    <property type="molecule type" value="Genomic_DNA"/>
</dbReference>
<dbReference type="InterPro" id="IPR013655">
    <property type="entry name" value="PAS_fold_3"/>
</dbReference>
<comment type="caution">
    <text evidence="8">The sequence shown here is derived from an EMBL/GenBank/DDBJ whole genome shotgun (WGS) entry which is preliminary data.</text>
</comment>
<dbReference type="InterPro" id="IPR036890">
    <property type="entry name" value="HATPase_C_sf"/>
</dbReference>